<evidence type="ECO:0000313" key="4">
    <source>
        <dbReference type="Proteomes" id="UP000298050"/>
    </source>
</evidence>
<dbReference type="Pfam" id="PF04319">
    <property type="entry name" value="NifZ"/>
    <property type="match status" value="1"/>
</dbReference>
<evidence type="ECO:0000313" key="3">
    <source>
        <dbReference type="EMBL" id="TGD75081.1"/>
    </source>
</evidence>
<dbReference type="Proteomes" id="UP000298050">
    <property type="component" value="Unassembled WGS sequence"/>
</dbReference>
<name>A0A4Z0M6E8_9GAMM</name>
<dbReference type="InterPro" id="IPR007415">
    <property type="entry name" value="Nitrogenase_MoFe_mat_NifZ"/>
</dbReference>
<accession>A0A4Z0M6E8</accession>
<protein>
    <submittedName>
        <fullName evidence="3">Nitrogen fixation protein NifZ</fullName>
    </submittedName>
</protein>
<sequence>MEHAQLQRGDAVFATRTIVNDGSVPGAGENEVFATAGTMGMLINTGYVELEPDTELFLVSFRDADGNAGPPVACLAEEISASPLS</sequence>
<dbReference type="EMBL" id="SRLE01000004">
    <property type="protein sequence ID" value="TGD75081.1"/>
    <property type="molecule type" value="Genomic_DNA"/>
</dbReference>
<keyword evidence="4" id="KW-1185">Reference proteome</keyword>
<dbReference type="GO" id="GO:0009399">
    <property type="term" value="P:nitrogen fixation"/>
    <property type="evidence" value="ECO:0007669"/>
    <property type="project" value="InterPro"/>
</dbReference>
<gene>
    <name evidence="3" type="ORF">E4634_03460</name>
</gene>
<proteinExistence type="inferred from homology"/>
<organism evidence="3 4">
    <name type="scientific">Mangrovimicrobium sediminis</name>
    <dbReference type="NCBI Taxonomy" id="2562682"/>
    <lineage>
        <taxon>Bacteria</taxon>
        <taxon>Pseudomonadati</taxon>
        <taxon>Pseudomonadota</taxon>
        <taxon>Gammaproteobacteria</taxon>
        <taxon>Cellvibrionales</taxon>
        <taxon>Halieaceae</taxon>
        <taxon>Mangrovimicrobium</taxon>
    </lineage>
</organism>
<evidence type="ECO:0000256" key="2">
    <source>
        <dbReference type="ARBA" id="ARBA00023231"/>
    </source>
</evidence>
<dbReference type="AlphaFoldDB" id="A0A4Z0M6E8"/>
<dbReference type="RefSeq" id="WP_135441222.1">
    <property type="nucleotide sequence ID" value="NZ_SRLE01000004.1"/>
</dbReference>
<comment type="caution">
    <text evidence="3">The sequence shown here is derived from an EMBL/GenBank/DDBJ whole genome shotgun (WGS) entry which is preliminary data.</text>
</comment>
<reference evidence="3 4" key="1">
    <citation type="submission" date="2019-04" db="EMBL/GenBank/DDBJ databases">
        <title>Taxonomy of novel Haliea sp. from mangrove soil of West Coast of India.</title>
        <authorList>
            <person name="Verma A."/>
            <person name="Kumar P."/>
            <person name="Krishnamurthi S."/>
        </authorList>
    </citation>
    <scope>NUCLEOTIDE SEQUENCE [LARGE SCALE GENOMIC DNA]</scope>
    <source>
        <strain evidence="3 4">SAOS-164</strain>
    </source>
</reference>
<dbReference type="OrthoDB" id="9181363at2"/>
<evidence type="ECO:0000256" key="1">
    <source>
        <dbReference type="ARBA" id="ARBA00008027"/>
    </source>
</evidence>
<keyword evidence="2" id="KW-0535">Nitrogen fixation</keyword>
<comment type="similarity">
    <text evidence="1">Belongs to the NifZ family.</text>
</comment>